<evidence type="ECO:0000259" key="2">
    <source>
        <dbReference type="PROSITE" id="PS51464"/>
    </source>
</evidence>
<dbReference type="GO" id="GO:0097367">
    <property type="term" value="F:carbohydrate derivative binding"/>
    <property type="evidence" value="ECO:0007669"/>
    <property type="project" value="InterPro"/>
</dbReference>
<dbReference type="InterPro" id="IPR050303">
    <property type="entry name" value="GatZ_KbaZ_carbometab"/>
</dbReference>
<protein>
    <submittedName>
        <fullName evidence="3">Tagatose-6-phosphate ketose/aldose isomerase</fullName>
    </submittedName>
</protein>
<dbReference type="RefSeq" id="WP_025420297.1">
    <property type="nucleotide sequence ID" value="NZ_CP006569.1"/>
</dbReference>
<dbReference type="EMBL" id="CP006569">
    <property type="protein sequence ID" value="AHF75142.1"/>
    <property type="molecule type" value="Genomic_DNA"/>
</dbReference>
<sequence length="399" mass="44379">MKQLYSYPEEWLRQRQALHTAREIHQQPWLWRRLTQRLHQLQPQWQPFLQTLLRQPDLRIVLCGAGSSDYIGRALAPWLCEATGRDVVACATTDIVPAPLHYLHPTRPTLLVSYGRSGNSPESLAAVTLADRMLPDCHHLVITCNAEGELARFGQNRQRARTLLMPSEALDQGFAMTSSFSCMLLATLLTLGPWPLAQSDEMLQSVADWCDQQQASWQQQCKPLARGGFTRVVCLGAGCLSGVAQEAALKILELTAGRIASRYDTPLGLRHGPKFMIDGGTLVLLLLSTDPYRRGYERDLLHELRKDGLARRVVALSGDRDADMPETLAVAGAHDDIWLSLPYLMFLQLLALETALALGVTPDNPCPSGEVNRVVQGVTLYPYPTGQGAWQPRQQEEDA</sequence>
<dbReference type="PROSITE" id="PS51464">
    <property type="entry name" value="SIS"/>
    <property type="match status" value="2"/>
</dbReference>
<evidence type="ECO:0000313" key="4">
    <source>
        <dbReference type="Proteomes" id="UP000019028"/>
    </source>
</evidence>
<dbReference type="OrthoDB" id="9779207at2"/>
<dbReference type="Pfam" id="PF01380">
    <property type="entry name" value="SIS"/>
    <property type="match status" value="1"/>
</dbReference>
<dbReference type="GO" id="GO:0016853">
    <property type="term" value="F:isomerase activity"/>
    <property type="evidence" value="ECO:0007669"/>
    <property type="project" value="UniProtKB-KW"/>
</dbReference>
<dbReference type="HOGENOM" id="CLU_012520_0_0_6"/>
<keyword evidence="1" id="KW-0677">Repeat</keyword>
<dbReference type="InterPro" id="IPR001347">
    <property type="entry name" value="SIS_dom"/>
</dbReference>
<feature type="domain" description="SIS" evidence="2">
    <location>
        <begin position="49"/>
        <end position="201"/>
    </location>
</feature>
<dbReference type="PANTHER" id="PTHR32502">
    <property type="entry name" value="N-ACETYLGALACTOSAMINE PERMEASE II COMPONENT-RELATED"/>
    <property type="match status" value="1"/>
</dbReference>
<dbReference type="PANTHER" id="PTHR32502:SF3">
    <property type="entry name" value="D-GALACTOSAMINE-6-PHOSPHATE DEAMINASE AGAS-RELATED"/>
    <property type="match status" value="1"/>
</dbReference>
<dbReference type="KEGG" id="sod:Sant_0025"/>
<dbReference type="GO" id="GO:0009401">
    <property type="term" value="P:phosphoenolpyruvate-dependent sugar phosphotransferase system"/>
    <property type="evidence" value="ECO:0007669"/>
    <property type="project" value="TreeGrafter"/>
</dbReference>
<dbReference type="PATRIC" id="fig|1239307.3.peg.26"/>
<proteinExistence type="predicted"/>
<name>W0HRI9_9GAMM</name>
<dbReference type="SUPFAM" id="SSF53697">
    <property type="entry name" value="SIS domain"/>
    <property type="match status" value="1"/>
</dbReference>
<evidence type="ECO:0000313" key="3">
    <source>
        <dbReference type="EMBL" id="AHF75142.1"/>
    </source>
</evidence>
<feature type="domain" description="SIS" evidence="2">
    <location>
        <begin position="220"/>
        <end position="365"/>
    </location>
</feature>
<dbReference type="Gene3D" id="3.40.50.10490">
    <property type="entry name" value="Glucose-6-phosphate isomerase like protein, domain 1"/>
    <property type="match status" value="2"/>
</dbReference>
<evidence type="ECO:0000256" key="1">
    <source>
        <dbReference type="ARBA" id="ARBA00022737"/>
    </source>
</evidence>
<dbReference type="InterPro" id="IPR046348">
    <property type="entry name" value="SIS_dom_sf"/>
</dbReference>
<reference evidence="3 4" key="1">
    <citation type="journal article" date="2014" name="Genome Biol. Evol.">
        <title>Genome degeneration and adaptation in a nascent stage of symbiosis.</title>
        <authorList>
            <person name="Oakeson K.F."/>
            <person name="Gil R."/>
            <person name="Clayton A.L."/>
            <person name="Dunn D.M."/>
            <person name="von Niederhausern A.C."/>
            <person name="Hamil C."/>
            <person name="Aoyagi A."/>
            <person name="Duval B."/>
            <person name="Baca A."/>
            <person name="Silva F.J."/>
            <person name="Vallier A."/>
            <person name="Jackson D.G."/>
            <person name="Latorre A."/>
            <person name="Weiss R.B."/>
            <person name="Heddi A."/>
            <person name="Moya A."/>
            <person name="Dale C."/>
        </authorList>
    </citation>
    <scope>NUCLEOTIDE SEQUENCE [LARGE SCALE GENOMIC DNA]</scope>
    <source>
        <strain evidence="3 4">HS1</strain>
    </source>
</reference>
<dbReference type="GO" id="GO:0005886">
    <property type="term" value="C:plasma membrane"/>
    <property type="evidence" value="ECO:0007669"/>
    <property type="project" value="TreeGrafter"/>
</dbReference>
<dbReference type="InterPro" id="IPR035466">
    <property type="entry name" value="GlmS/AgaS_SIS"/>
</dbReference>
<dbReference type="CDD" id="cd05008">
    <property type="entry name" value="SIS_GlmS_GlmD_1"/>
    <property type="match status" value="1"/>
</dbReference>
<dbReference type="GO" id="GO:1901135">
    <property type="term" value="P:carbohydrate derivative metabolic process"/>
    <property type="evidence" value="ECO:0007669"/>
    <property type="project" value="InterPro"/>
</dbReference>
<keyword evidence="4" id="KW-1185">Reference proteome</keyword>
<dbReference type="AlphaFoldDB" id="W0HRI9"/>
<gene>
    <name evidence="3" type="primary">agaS1</name>
    <name evidence="3" type="ORF">Sant_0025</name>
</gene>
<dbReference type="Proteomes" id="UP000019028">
    <property type="component" value="Chromosome"/>
</dbReference>
<organism evidence="3 4">
    <name type="scientific">Sodalis praecaptivus</name>
    <dbReference type="NCBI Taxonomy" id="1239307"/>
    <lineage>
        <taxon>Bacteria</taxon>
        <taxon>Pseudomonadati</taxon>
        <taxon>Pseudomonadota</taxon>
        <taxon>Gammaproteobacteria</taxon>
        <taxon>Enterobacterales</taxon>
        <taxon>Bruguierivoracaceae</taxon>
        <taxon>Sodalis</taxon>
    </lineage>
</organism>
<keyword evidence="3" id="KW-0413">Isomerase</keyword>
<accession>W0HRI9</accession>